<dbReference type="RefSeq" id="WP_187966598.1">
    <property type="nucleotide sequence ID" value="NZ_JACVDC010000060.1"/>
</dbReference>
<dbReference type="GO" id="GO:0016052">
    <property type="term" value="P:carbohydrate catabolic process"/>
    <property type="evidence" value="ECO:0007669"/>
    <property type="project" value="InterPro"/>
</dbReference>
<dbReference type="InterPro" id="IPR045670">
    <property type="entry name" value="DUF5916"/>
</dbReference>
<dbReference type="SUPFAM" id="SSF49344">
    <property type="entry name" value="CBD9-like"/>
    <property type="match status" value="1"/>
</dbReference>
<reference evidence="3 4" key="1">
    <citation type="submission" date="2020-09" db="EMBL/GenBank/DDBJ databases">
        <title>Sinomicrobium weinanense sp. nov., a halophilic bacteria isolated from saline-alkali soil.</title>
        <authorList>
            <person name="Wu P."/>
            <person name="Ren H."/>
            <person name="Mei Y."/>
            <person name="Liang Y."/>
            <person name="Chen Z."/>
        </authorList>
    </citation>
    <scope>NUCLEOTIDE SEQUENCE [LARGE SCALE GENOMIC DNA]</scope>
    <source>
        <strain evidence="3 4">FJxs</strain>
    </source>
</reference>
<organism evidence="3 4">
    <name type="scientific">Sinomicrobium weinanense</name>
    <dbReference type="NCBI Taxonomy" id="2842200"/>
    <lineage>
        <taxon>Bacteria</taxon>
        <taxon>Pseudomonadati</taxon>
        <taxon>Bacteroidota</taxon>
        <taxon>Flavobacteriia</taxon>
        <taxon>Flavobacteriales</taxon>
        <taxon>Flavobacteriaceae</taxon>
        <taxon>Sinomicrobium</taxon>
    </lineage>
</organism>
<name>A0A926JU79_9FLAO</name>
<protein>
    <submittedName>
        <fullName evidence="3">Carbohydrate binding family 9 domain-containing protein</fullName>
    </submittedName>
</protein>
<evidence type="ECO:0000313" key="4">
    <source>
        <dbReference type="Proteomes" id="UP000653730"/>
    </source>
</evidence>
<accession>A0A926JU79</accession>
<dbReference type="AlphaFoldDB" id="A0A926JU79"/>
<dbReference type="Pfam" id="PF19313">
    <property type="entry name" value="DUF5916"/>
    <property type="match status" value="1"/>
</dbReference>
<comment type="caution">
    <text evidence="3">The sequence shown here is derived from an EMBL/GenBank/DDBJ whole genome shotgun (WGS) entry which is preliminary data.</text>
</comment>
<proteinExistence type="predicted"/>
<sequence>MFHGKKTFVFLIVTCCGCLLHGQDPGANIPKKVYTTVPLGTFSPPDIDGILEDSSWEAAEWGGNFTQREPIENAPPTEQTQFKIIYDDKNLYVAIRCFDAEPDNIVKRLSRRDGFEGDRVTIMFDSNLDLQTAFAFTITAAGVKGDEFVTQNGNAWDESWNPIWYVKTATDSKGWTAEMRIPFSQLRFGKNREQLWGLQLSRMYFRNNERSEWQFFPRNAPGWISETGKLLGLTGLKQQKQFEIQPYVVSSLETYEEEKGNPFMDGRDTKLNGGIDGKVGITNDLTLDFTANPDFGQVEADPSAIALDGFQIFFDEQRPFFVENKNIFDYRISNTIAGNTEGTDNLFYSRRIGRSPHGSPDTAAGEYAEQPENTTILGAAKFSGKTRNGWSIGVLESVTSREYAKISNNGERREQLIEPLTNYFVGRLQKDFNERNSFIGGIFTATNRGDLPDNLDFLHQSAYSGGLDFKHQWKNRTWYTAGNLIMSAVSGSKEAIRRTQEDIARLYQRVDATYTEVDTTRTSLAGHGGNVQFGKARGNLNFESGVTWRSPGLELNDVGFLRRADYITHYAWAGYKITKPFAVFRKAQINYNHWSSWDFGGDHNELTFNTNNNAQFKNNWYIGTSITARIKQYSNTALRGGPKLRLPDEVAYSAFVDSDERKKLRYGFEVAFTDGEDKAYRIDEYGIYFIYRPINAIKLSLEPSYKINKDKLQFVKNIQTGSGVRYLNAEIDQKTLSMSFRLNYTINPNLTIEYWGQPFISRGRYSDFKHVTNPQASNFEDRFYSFSDDEIRYDEESQTYFVDEGHTGATDYSFKDPDFSFVQFRSNLVLRWEYIPGSELYLVWSQGITQSGNPRDNLLAALDRNILGTQPRNIFLIKATYRFVL</sequence>
<evidence type="ECO:0000259" key="2">
    <source>
        <dbReference type="Pfam" id="PF19313"/>
    </source>
</evidence>
<evidence type="ECO:0000259" key="1">
    <source>
        <dbReference type="Pfam" id="PF06452"/>
    </source>
</evidence>
<dbReference type="GO" id="GO:0004553">
    <property type="term" value="F:hydrolase activity, hydrolyzing O-glycosyl compounds"/>
    <property type="evidence" value="ECO:0007669"/>
    <property type="project" value="InterPro"/>
</dbReference>
<keyword evidence="4" id="KW-1185">Reference proteome</keyword>
<dbReference type="CDD" id="cd09618">
    <property type="entry name" value="CBM9_like_2"/>
    <property type="match status" value="1"/>
</dbReference>
<feature type="domain" description="Carbohydrate-binding" evidence="1">
    <location>
        <begin position="47"/>
        <end position="200"/>
    </location>
</feature>
<dbReference type="InterPro" id="IPR010502">
    <property type="entry name" value="Carb-bd_dom_fam9"/>
</dbReference>
<dbReference type="EMBL" id="JACVDC010000060">
    <property type="protein sequence ID" value="MBC9797464.1"/>
    <property type="molecule type" value="Genomic_DNA"/>
</dbReference>
<dbReference type="Proteomes" id="UP000653730">
    <property type="component" value="Unassembled WGS sequence"/>
</dbReference>
<dbReference type="Gene3D" id="2.60.40.1190">
    <property type="match status" value="1"/>
</dbReference>
<gene>
    <name evidence="3" type="ORF">IBL28_15925</name>
</gene>
<feature type="domain" description="DUF5916" evidence="2">
    <location>
        <begin position="244"/>
        <end position="881"/>
    </location>
</feature>
<dbReference type="Pfam" id="PF06452">
    <property type="entry name" value="CBM9_1"/>
    <property type="match status" value="1"/>
</dbReference>
<evidence type="ECO:0000313" key="3">
    <source>
        <dbReference type="EMBL" id="MBC9797464.1"/>
    </source>
</evidence>
<dbReference type="GO" id="GO:0030246">
    <property type="term" value="F:carbohydrate binding"/>
    <property type="evidence" value="ECO:0007669"/>
    <property type="project" value="InterPro"/>
</dbReference>